<reference evidence="2" key="1">
    <citation type="journal article" date="2022" name="Mol. Ecol. Resour.">
        <title>The genomes of chicory, endive, great burdock and yacon provide insights into Asteraceae palaeo-polyploidization history and plant inulin production.</title>
        <authorList>
            <person name="Fan W."/>
            <person name="Wang S."/>
            <person name="Wang H."/>
            <person name="Wang A."/>
            <person name="Jiang F."/>
            <person name="Liu H."/>
            <person name="Zhao H."/>
            <person name="Xu D."/>
            <person name="Zhang Y."/>
        </authorList>
    </citation>
    <scope>NUCLEOTIDE SEQUENCE [LARGE SCALE GENOMIC DNA]</scope>
    <source>
        <strain evidence="2">cv. Niubang</strain>
    </source>
</reference>
<accession>A0ACB9CQ62</accession>
<comment type="caution">
    <text evidence="1">The sequence shown here is derived from an EMBL/GenBank/DDBJ whole genome shotgun (WGS) entry which is preliminary data.</text>
</comment>
<proteinExistence type="predicted"/>
<dbReference type="Proteomes" id="UP001055879">
    <property type="component" value="Linkage Group LG04"/>
</dbReference>
<evidence type="ECO:0000313" key="1">
    <source>
        <dbReference type="EMBL" id="KAI3736493.1"/>
    </source>
</evidence>
<gene>
    <name evidence="1" type="ORF">L6452_16035</name>
</gene>
<dbReference type="EMBL" id="CM042050">
    <property type="protein sequence ID" value="KAI3736493.1"/>
    <property type="molecule type" value="Genomic_DNA"/>
</dbReference>
<keyword evidence="2" id="KW-1185">Reference proteome</keyword>
<reference evidence="1 2" key="2">
    <citation type="journal article" date="2022" name="Mol. Ecol. Resour.">
        <title>The genomes of chicory, endive, great burdock and yacon provide insights into Asteraceae paleo-polyploidization history and plant inulin production.</title>
        <authorList>
            <person name="Fan W."/>
            <person name="Wang S."/>
            <person name="Wang H."/>
            <person name="Wang A."/>
            <person name="Jiang F."/>
            <person name="Liu H."/>
            <person name="Zhao H."/>
            <person name="Xu D."/>
            <person name="Zhang Y."/>
        </authorList>
    </citation>
    <scope>NUCLEOTIDE SEQUENCE [LARGE SCALE GENOMIC DNA]</scope>
    <source>
        <strain evidence="2">cv. Niubang</strain>
    </source>
</reference>
<name>A0ACB9CQ62_ARCLA</name>
<evidence type="ECO:0000313" key="2">
    <source>
        <dbReference type="Proteomes" id="UP001055879"/>
    </source>
</evidence>
<sequence>MREGEEQQARYMCVSRFLRLVVALAFSSCCVTTANSFLHLGAQKVGDKEEGLLGRQTMKFIPQQQEIHSFTNQSLDQDQ</sequence>
<organism evidence="1 2">
    <name type="scientific">Arctium lappa</name>
    <name type="common">Greater burdock</name>
    <name type="synonym">Lappa major</name>
    <dbReference type="NCBI Taxonomy" id="4217"/>
    <lineage>
        <taxon>Eukaryota</taxon>
        <taxon>Viridiplantae</taxon>
        <taxon>Streptophyta</taxon>
        <taxon>Embryophyta</taxon>
        <taxon>Tracheophyta</taxon>
        <taxon>Spermatophyta</taxon>
        <taxon>Magnoliopsida</taxon>
        <taxon>eudicotyledons</taxon>
        <taxon>Gunneridae</taxon>
        <taxon>Pentapetalae</taxon>
        <taxon>asterids</taxon>
        <taxon>campanulids</taxon>
        <taxon>Asterales</taxon>
        <taxon>Asteraceae</taxon>
        <taxon>Carduoideae</taxon>
        <taxon>Cardueae</taxon>
        <taxon>Arctiinae</taxon>
        <taxon>Arctium</taxon>
    </lineage>
</organism>
<protein>
    <submittedName>
        <fullName evidence="1">Uncharacterized protein</fullName>
    </submittedName>
</protein>